<name>A0A1L8TMU4_9ENTE</name>
<dbReference type="GO" id="GO:0016787">
    <property type="term" value="F:hydrolase activity"/>
    <property type="evidence" value="ECO:0007669"/>
    <property type="project" value="UniProtKB-KW"/>
</dbReference>
<organism evidence="8 9">
    <name type="scientific">Enterococcus hermanniensis</name>
    <dbReference type="NCBI Taxonomy" id="249189"/>
    <lineage>
        <taxon>Bacteria</taxon>
        <taxon>Bacillati</taxon>
        <taxon>Bacillota</taxon>
        <taxon>Bacilli</taxon>
        <taxon>Lactobacillales</taxon>
        <taxon>Enterococcaceae</taxon>
        <taxon>Enterococcus</taxon>
    </lineage>
</organism>
<accession>A0A1L8TMU4</accession>
<dbReference type="Pfam" id="PF03755">
    <property type="entry name" value="YicC-like_N"/>
    <property type="match status" value="1"/>
</dbReference>
<dbReference type="STRING" id="249189.RV04_GL002194"/>
<sequence>MKSMTGYGQANQTNDAYELTIELKSVNNRFLDLQIRMPKELNPYEADLRKIAKEKIQRGRVDVFINLAPLKSGNKKVQIHWELLEQLVSELQTGGKERFGIIDFPVEKVLVKAMEQSDFVTLVDQQLETETLKELVQTTASEAFTQLAKSRELEGSGIQKVLIEYGQKVQSLVTELQSFVTEYEADFQQRYQLKLEEYLGTTVDQDRLLTELAVLLERGDIHEELDRLTIHLAKMSTLLQVTSPVGRELDFLLQEMNREVNTIGSKSSPIQIKDIVVQLKTILEKIREQIQNIE</sequence>
<dbReference type="Pfam" id="PF08340">
    <property type="entry name" value="YicC-like_C"/>
    <property type="match status" value="1"/>
</dbReference>
<evidence type="ECO:0000256" key="2">
    <source>
        <dbReference type="ARBA" id="ARBA00022722"/>
    </source>
</evidence>
<evidence type="ECO:0000313" key="9">
    <source>
        <dbReference type="Proteomes" id="UP000182077"/>
    </source>
</evidence>
<evidence type="ECO:0000256" key="4">
    <source>
        <dbReference type="ARBA" id="ARBA00022801"/>
    </source>
</evidence>
<comment type="cofactor">
    <cofactor evidence="1">
        <name>a divalent metal cation</name>
        <dbReference type="ChEBI" id="CHEBI:60240"/>
    </cofactor>
</comment>
<dbReference type="PANTHER" id="PTHR30636">
    <property type="entry name" value="UPF0701 PROTEIN YICC"/>
    <property type="match status" value="1"/>
</dbReference>
<comment type="caution">
    <text evidence="8">The sequence shown here is derived from an EMBL/GenBank/DDBJ whole genome shotgun (WGS) entry which is preliminary data.</text>
</comment>
<evidence type="ECO:0000256" key="3">
    <source>
        <dbReference type="ARBA" id="ARBA00022759"/>
    </source>
</evidence>
<keyword evidence="3" id="KW-0255">Endonuclease</keyword>
<proteinExistence type="inferred from homology"/>
<feature type="domain" description="Endoribonuclease YicC-like C-terminal" evidence="7">
    <location>
        <begin position="181"/>
        <end position="294"/>
    </location>
</feature>
<evidence type="ECO:0000259" key="6">
    <source>
        <dbReference type="Pfam" id="PF03755"/>
    </source>
</evidence>
<dbReference type="PANTHER" id="PTHR30636:SF3">
    <property type="entry name" value="UPF0701 PROTEIN YICC"/>
    <property type="match status" value="1"/>
</dbReference>
<dbReference type="RefSeq" id="WP_071858049.1">
    <property type="nucleotide sequence ID" value="NZ_JBHSHK010000022.1"/>
</dbReference>
<dbReference type="AlphaFoldDB" id="A0A1L8TMU4"/>
<dbReference type="InterPro" id="IPR005229">
    <property type="entry name" value="YicC/YloC-like"/>
</dbReference>
<reference evidence="8 9" key="1">
    <citation type="submission" date="2014-12" db="EMBL/GenBank/DDBJ databases">
        <title>Draft genome sequences of 29 type strains of Enterococci.</title>
        <authorList>
            <person name="Zhong Z."/>
            <person name="Sun Z."/>
            <person name="Liu W."/>
            <person name="Zhang W."/>
            <person name="Zhang H."/>
        </authorList>
    </citation>
    <scope>NUCLEOTIDE SEQUENCE [LARGE SCALE GENOMIC DNA]</scope>
    <source>
        <strain evidence="8 9">DSM 17122</strain>
    </source>
</reference>
<dbReference type="OrthoDB" id="9771229at2"/>
<dbReference type="GO" id="GO:0004521">
    <property type="term" value="F:RNA endonuclease activity"/>
    <property type="evidence" value="ECO:0007669"/>
    <property type="project" value="InterPro"/>
</dbReference>
<feature type="domain" description="Endoribonuclease YicC-like N-terminal" evidence="6">
    <location>
        <begin position="1"/>
        <end position="159"/>
    </location>
</feature>
<protein>
    <submittedName>
        <fullName evidence="8">TIGR00255 family protein</fullName>
    </submittedName>
</protein>
<comment type="similarity">
    <text evidence="5">Belongs to the YicC/YloC family.</text>
</comment>
<keyword evidence="9" id="KW-1185">Reference proteome</keyword>
<dbReference type="EMBL" id="JXKQ01000006">
    <property type="protein sequence ID" value="OJG45478.1"/>
    <property type="molecule type" value="Genomic_DNA"/>
</dbReference>
<evidence type="ECO:0000313" key="8">
    <source>
        <dbReference type="EMBL" id="OJG45478.1"/>
    </source>
</evidence>
<dbReference type="InterPro" id="IPR013527">
    <property type="entry name" value="YicC-like_N"/>
</dbReference>
<dbReference type="Proteomes" id="UP000182077">
    <property type="component" value="Unassembled WGS sequence"/>
</dbReference>
<dbReference type="InterPro" id="IPR013551">
    <property type="entry name" value="YicC-like_C"/>
</dbReference>
<evidence type="ECO:0000259" key="7">
    <source>
        <dbReference type="Pfam" id="PF08340"/>
    </source>
</evidence>
<gene>
    <name evidence="8" type="ORF">RV04_GL002194</name>
</gene>
<evidence type="ECO:0000256" key="1">
    <source>
        <dbReference type="ARBA" id="ARBA00001968"/>
    </source>
</evidence>
<dbReference type="NCBIfam" id="TIGR00255">
    <property type="entry name" value="YicC/YloC family endoribonuclease"/>
    <property type="match status" value="1"/>
</dbReference>
<keyword evidence="4" id="KW-0378">Hydrolase</keyword>
<evidence type="ECO:0000256" key="5">
    <source>
        <dbReference type="ARBA" id="ARBA00035648"/>
    </source>
</evidence>
<keyword evidence="2" id="KW-0540">Nuclease</keyword>